<evidence type="ECO:0000313" key="1">
    <source>
        <dbReference type="EMBL" id="KAJ0025209.1"/>
    </source>
</evidence>
<comment type="caution">
    <text evidence="1">The sequence shown here is derived from an EMBL/GenBank/DDBJ whole genome shotgun (WGS) entry which is preliminary data.</text>
</comment>
<protein>
    <submittedName>
        <fullName evidence="1">Uncharacterized protein</fullName>
    </submittedName>
</protein>
<gene>
    <name evidence="1" type="ORF">Pint_07714</name>
</gene>
<keyword evidence="2" id="KW-1185">Reference proteome</keyword>
<accession>A0ACC0XWF1</accession>
<name>A0ACC0XWF1_9ROSI</name>
<proteinExistence type="predicted"/>
<evidence type="ECO:0000313" key="2">
    <source>
        <dbReference type="Proteomes" id="UP001163603"/>
    </source>
</evidence>
<organism evidence="1 2">
    <name type="scientific">Pistacia integerrima</name>
    <dbReference type="NCBI Taxonomy" id="434235"/>
    <lineage>
        <taxon>Eukaryota</taxon>
        <taxon>Viridiplantae</taxon>
        <taxon>Streptophyta</taxon>
        <taxon>Embryophyta</taxon>
        <taxon>Tracheophyta</taxon>
        <taxon>Spermatophyta</taxon>
        <taxon>Magnoliopsida</taxon>
        <taxon>eudicotyledons</taxon>
        <taxon>Gunneridae</taxon>
        <taxon>Pentapetalae</taxon>
        <taxon>rosids</taxon>
        <taxon>malvids</taxon>
        <taxon>Sapindales</taxon>
        <taxon>Anacardiaceae</taxon>
        <taxon>Pistacia</taxon>
    </lineage>
</organism>
<dbReference type="Proteomes" id="UP001163603">
    <property type="component" value="Chromosome 10"/>
</dbReference>
<reference evidence="2" key="1">
    <citation type="journal article" date="2023" name="G3 (Bethesda)">
        <title>Genome assembly and association tests identify interacting loci associated with vigor, precocity, and sex in interspecific pistachio rootstocks.</title>
        <authorList>
            <person name="Palmer W."/>
            <person name="Jacygrad E."/>
            <person name="Sagayaradj S."/>
            <person name="Cavanaugh K."/>
            <person name="Han R."/>
            <person name="Bertier L."/>
            <person name="Beede B."/>
            <person name="Kafkas S."/>
            <person name="Golino D."/>
            <person name="Preece J."/>
            <person name="Michelmore R."/>
        </authorList>
    </citation>
    <scope>NUCLEOTIDE SEQUENCE [LARGE SCALE GENOMIC DNA]</scope>
</reference>
<sequence>MHAQELYLWKLKNGEVQMLMESFGDNDRPRSLACSHTATILAVGYMDSKLQL</sequence>
<dbReference type="EMBL" id="CM047745">
    <property type="protein sequence ID" value="KAJ0025209.1"/>
    <property type="molecule type" value="Genomic_DNA"/>
</dbReference>